<proteinExistence type="predicted"/>
<reference evidence="2" key="1">
    <citation type="journal article" date="2017" name="Front. Plant Sci.">
        <title>Climate Clever Clovers: New Paradigm to Reduce the Environmental Footprint of Ruminants by Breeding Low Methanogenic Forages Utilizing Haplotype Variation.</title>
        <authorList>
            <person name="Kaur P."/>
            <person name="Appels R."/>
            <person name="Bayer P.E."/>
            <person name="Keeble-Gagnere G."/>
            <person name="Wang J."/>
            <person name="Hirakawa H."/>
            <person name="Shirasawa K."/>
            <person name="Vercoe P."/>
            <person name="Stefanova K."/>
            <person name="Durmic Z."/>
            <person name="Nichols P."/>
            <person name="Revell C."/>
            <person name="Isobe S.N."/>
            <person name="Edwards D."/>
            <person name="Erskine W."/>
        </authorList>
    </citation>
    <scope>NUCLEOTIDE SEQUENCE [LARGE SCALE GENOMIC DNA]</scope>
    <source>
        <strain evidence="2">cv. Daliak</strain>
    </source>
</reference>
<keyword evidence="2" id="KW-1185">Reference proteome</keyword>
<dbReference type="Proteomes" id="UP000242715">
    <property type="component" value="Unassembled WGS sequence"/>
</dbReference>
<accession>A0A2Z6NN84</accession>
<organism evidence="1 2">
    <name type="scientific">Trifolium subterraneum</name>
    <name type="common">Subterranean clover</name>
    <dbReference type="NCBI Taxonomy" id="3900"/>
    <lineage>
        <taxon>Eukaryota</taxon>
        <taxon>Viridiplantae</taxon>
        <taxon>Streptophyta</taxon>
        <taxon>Embryophyta</taxon>
        <taxon>Tracheophyta</taxon>
        <taxon>Spermatophyta</taxon>
        <taxon>Magnoliopsida</taxon>
        <taxon>eudicotyledons</taxon>
        <taxon>Gunneridae</taxon>
        <taxon>Pentapetalae</taxon>
        <taxon>rosids</taxon>
        <taxon>fabids</taxon>
        <taxon>Fabales</taxon>
        <taxon>Fabaceae</taxon>
        <taxon>Papilionoideae</taxon>
        <taxon>50 kb inversion clade</taxon>
        <taxon>NPAAA clade</taxon>
        <taxon>Hologalegina</taxon>
        <taxon>IRL clade</taxon>
        <taxon>Trifolieae</taxon>
        <taxon>Trifolium</taxon>
    </lineage>
</organism>
<dbReference type="AlphaFoldDB" id="A0A2Z6NN84"/>
<name>A0A2Z6NN84_TRISU</name>
<gene>
    <name evidence="1" type="ORF">TSUD_259600</name>
</gene>
<protein>
    <submittedName>
        <fullName evidence="1">Uncharacterized protein</fullName>
    </submittedName>
</protein>
<dbReference type="EMBL" id="DF973516">
    <property type="protein sequence ID" value="GAU33109.1"/>
    <property type="molecule type" value="Genomic_DNA"/>
</dbReference>
<evidence type="ECO:0000313" key="2">
    <source>
        <dbReference type="Proteomes" id="UP000242715"/>
    </source>
</evidence>
<evidence type="ECO:0000313" key="1">
    <source>
        <dbReference type="EMBL" id="GAU33109.1"/>
    </source>
</evidence>
<sequence>MIICHNVDDDSQNNYNSDWNYSSDDEVDGDEEIGGGIIGGEEEIGGGIIGEKTADGVIADDHVRVSVVGVIVDDHVGLVTVTDDAAGVVADDHVGVADYLNFDIHIFNVIYDRADDDGVGVPTIRRKRANINVEDATNLKKKARKD</sequence>